<proteinExistence type="predicted"/>
<dbReference type="Gramene" id="mRNA:HanXRQr2_Chr11g0475051">
    <property type="protein sequence ID" value="mRNA:HanXRQr2_Chr11g0475051"/>
    <property type="gene ID" value="HanXRQr2_Chr11g0475051"/>
</dbReference>
<dbReference type="EMBL" id="MNCJ02000326">
    <property type="protein sequence ID" value="KAF5780706.1"/>
    <property type="molecule type" value="Genomic_DNA"/>
</dbReference>
<organism evidence="2 3">
    <name type="scientific">Helianthus annuus</name>
    <name type="common">Common sunflower</name>
    <dbReference type="NCBI Taxonomy" id="4232"/>
    <lineage>
        <taxon>Eukaryota</taxon>
        <taxon>Viridiplantae</taxon>
        <taxon>Streptophyta</taxon>
        <taxon>Embryophyta</taxon>
        <taxon>Tracheophyta</taxon>
        <taxon>Spermatophyta</taxon>
        <taxon>Magnoliopsida</taxon>
        <taxon>eudicotyledons</taxon>
        <taxon>Gunneridae</taxon>
        <taxon>Pentapetalae</taxon>
        <taxon>asterids</taxon>
        <taxon>campanulids</taxon>
        <taxon>Asterales</taxon>
        <taxon>Asteraceae</taxon>
        <taxon>Asteroideae</taxon>
        <taxon>Heliantheae alliance</taxon>
        <taxon>Heliantheae</taxon>
        <taxon>Helianthus</taxon>
    </lineage>
</organism>
<dbReference type="AlphaFoldDB" id="A0A9K3HLM9"/>
<sequence>MDGGDGGRCVYCKSECSGNGRFPTNGRSPANGLTNARLPPMKPKMHGDESGDEVVARSRNRDGEGEGKDGGGSRVFRWSPSVSGKDGKNPNLNSFFGELDSVNDRSTNYGCMSLFESDVKRTCCVIAIGRLLRRIGGLRSFLLALMLFSSRWWY</sequence>
<name>A0A9K3HLM9_HELAN</name>
<evidence type="ECO:0000313" key="2">
    <source>
        <dbReference type="EMBL" id="KAF5780706.1"/>
    </source>
</evidence>
<accession>A0A9K3HLM9</accession>
<reference evidence="2" key="2">
    <citation type="submission" date="2020-06" db="EMBL/GenBank/DDBJ databases">
        <title>Helianthus annuus Genome sequencing and assembly Release 2.</title>
        <authorList>
            <person name="Gouzy J."/>
            <person name="Langlade N."/>
            <person name="Munos S."/>
        </authorList>
    </citation>
    <scope>NUCLEOTIDE SEQUENCE</scope>
    <source>
        <tissue evidence="2">Leaves</tissue>
    </source>
</reference>
<evidence type="ECO:0000313" key="3">
    <source>
        <dbReference type="Proteomes" id="UP000215914"/>
    </source>
</evidence>
<feature type="region of interest" description="Disordered" evidence="1">
    <location>
        <begin position="14"/>
        <end position="91"/>
    </location>
</feature>
<feature type="compositionally biased region" description="Basic and acidic residues" evidence="1">
    <location>
        <begin position="45"/>
        <end position="71"/>
    </location>
</feature>
<reference evidence="2" key="1">
    <citation type="journal article" date="2017" name="Nature">
        <title>The sunflower genome provides insights into oil metabolism, flowering and Asterid evolution.</title>
        <authorList>
            <person name="Badouin H."/>
            <person name="Gouzy J."/>
            <person name="Grassa C.J."/>
            <person name="Murat F."/>
            <person name="Staton S.E."/>
            <person name="Cottret L."/>
            <person name="Lelandais-Briere C."/>
            <person name="Owens G.L."/>
            <person name="Carrere S."/>
            <person name="Mayjonade B."/>
            <person name="Legrand L."/>
            <person name="Gill N."/>
            <person name="Kane N.C."/>
            <person name="Bowers J.E."/>
            <person name="Hubner S."/>
            <person name="Bellec A."/>
            <person name="Berard A."/>
            <person name="Berges H."/>
            <person name="Blanchet N."/>
            <person name="Boniface M.C."/>
            <person name="Brunel D."/>
            <person name="Catrice O."/>
            <person name="Chaidir N."/>
            <person name="Claudel C."/>
            <person name="Donnadieu C."/>
            <person name="Faraut T."/>
            <person name="Fievet G."/>
            <person name="Helmstetter N."/>
            <person name="King M."/>
            <person name="Knapp S.J."/>
            <person name="Lai Z."/>
            <person name="Le Paslier M.C."/>
            <person name="Lippi Y."/>
            <person name="Lorenzon L."/>
            <person name="Mandel J.R."/>
            <person name="Marage G."/>
            <person name="Marchand G."/>
            <person name="Marquand E."/>
            <person name="Bret-Mestries E."/>
            <person name="Morien E."/>
            <person name="Nambeesan S."/>
            <person name="Nguyen T."/>
            <person name="Pegot-Espagnet P."/>
            <person name="Pouilly N."/>
            <person name="Raftis F."/>
            <person name="Sallet E."/>
            <person name="Schiex T."/>
            <person name="Thomas J."/>
            <person name="Vandecasteele C."/>
            <person name="Vares D."/>
            <person name="Vear F."/>
            <person name="Vautrin S."/>
            <person name="Crespi M."/>
            <person name="Mangin B."/>
            <person name="Burke J.M."/>
            <person name="Salse J."/>
            <person name="Munos S."/>
            <person name="Vincourt P."/>
            <person name="Rieseberg L.H."/>
            <person name="Langlade N.B."/>
        </authorList>
    </citation>
    <scope>NUCLEOTIDE SEQUENCE</scope>
    <source>
        <tissue evidence="2">Leaves</tissue>
    </source>
</reference>
<comment type="caution">
    <text evidence="2">The sequence shown here is derived from an EMBL/GenBank/DDBJ whole genome shotgun (WGS) entry which is preliminary data.</text>
</comment>
<feature type="compositionally biased region" description="Polar residues" evidence="1">
    <location>
        <begin position="25"/>
        <end position="34"/>
    </location>
</feature>
<gene>
    <name evidence="2" type="ORF">HanXRQr2_Chr11g0475051</name>
</gene>
<evidence type="ECO:0000256" key="1">
    <source>
        <dbReference type="SAM" id="MobiDB-lite"/>
    </source>
</evidence>
<keyword evidence="3" id="KW-1185">Reference proteome</keyword>
<protein>
    <submittedName>
        <fullName evidence="2">Uncharacterized protein</fullName>
    </submittedName>
</protein>
<dbReference type="Proteomes" id="UP000215914">
    <property type="component" value="Unassembled WGS sequence"/>
</dbReference>